<evidence type="ECO:0000256" key="5">
    <source>
        <dbReference type="ARBA" id="ARBA00023251"/>
    </source>
</evidence>
<dbReference type="OrthoDB" id="3370990at2"/>
<accession>A0A0B6F012</accession>
<evidence type="ECO:0000256" key="1">
    <source>
        <dbReference type="ARBA" id="ARBA00004141"/>
    </source>
</evidence>
<dbReference type="STRING" id="161899.CSING_01140"/>
<sequence length="273" mass="28459">MTNHTTATVSHDTTWLSTVATHFGRHLRAARRDSAVITNTVAGPVLMFLVMRWLFGDLMAASQGSATLDALPLTIALILSSELMNGTSAAAQIIKERQRGITTRIATTRYGTSPEIFGRWCFDSLRSLISGCAVLLASVASGLRIHTLAGFGWVLLVIIFGAVVAASLSAMVGAMCATPEAAIGPAPIIMAAMALNGGLVPVEQFAGVVQPIARWNPLTFAARAGAAIDGTPSAEILATGQPGTAVWAFVAWMVALTVVLLAAAAAFRRPTMS</sequence>
<dbReference type="EMBL" id="CP010827">
    <property type="protein sequence ID" value="AJI77790.1"/>
    <property type="molecule type" value="Genomic_DNA"/>
</dbReference>
<evidence type="ECO:0000256" key="6">
    <source>
        <dbReference type="SAM" id="Phobius"/>
    </source>
</evidence>
<proteinExistence type="predicted"/>
<dbReference type="GO" id="GO:0043190">
    <property type="term" value="C:ATP-binding cassette (ABC) transporter complex"/>
    <property type="evidence" value="ECO:0007669"/>
    <property type="project" value="InterPro"/>
</dbReference>
<keyword evidence="2 6" id="KW-0812">Transmembrane</keyword>
<feature type="transmembrane region" description="Helical" evidence="6">
    <location>
        <begin position="35"/>
        <end position="55"/>
    </location>
</feature>
<dbReference type="AlphaFoldDB" id="A0A0B6F012"/>
<dbReference type="PANTHER" id="PTHR43229">
    <property type="entry name" value="NODULATION PROTEIN J"/>
    <property type="match status" value="1"/>
</dbReference>
<evidence type="ECO:0000313" key="9">
    <source>
        <dbReference type="Proteomes" id="UP000031890"/>
    </source>
</evidence>
<keyword evidence="3 6" id="KW-1133">Transmembrane helix</keyword>
<dbReference type="GO" id="GO:0140359">
    <property type="term" value="F:ABC-type transporter activity"/>
    <property type="evidence" value="ECO:0007669"/>
    <property type="project" value="InterPro"/>
</dbReference>
<dbReference type="PANTHER" id="PTHR43229:SF2">
    <property type="entry name" value="NODULATION PROTEIN J"/>
    <property type="match status" value="1"/>
</dbReference>
<dbReference type="KEGG" id="csx:CSING_01140"/>
<evidence type="ECO:0000313" key="8">
    <source>
        <dbReference type="EMBL" id="AJI77790.1"/>
    </source>
</evidence>
<dbReference type="InterPro" id="IPR000412">
    <property type="entry name" value="ABC_2_transport"/>
</dbReference>
<evidence type="ECO:0000256" key="2">
    <source>
        <dbReference type="ARBA" id="ARBA00022692"/>
    </source>
</evidence>
<keyword evidence="5" id="KW-0046">Antibiotic resistance</keyword>
<dbReference type="HOGENOM" id="CLU_1018272_0_0_11"/>
<dbReference type="InterPro" id="IPR013525">
    <property type="entry name" value="ABC2_TM"/>
</dbReference>
<keyword evidence="4 6" id="KW-0472">Membrane</keyword>
<feature type="domain" description="ABC-2 type transporter transmembrane" evidence="7">
    <location>
        <begin position="24"/>
        <end position="224"/>
    </location>
</feature>
<reference evidence="8 9" key="1">
    <citation type="journal article" date="2015" name="Genome Announc.">
        <title>Complete Genome Sequence and Annotation of Corynebacterium singulare DSM 44357, Isolated from a Human Semen Specimen.</title>
        <authorList>
            <person name="Merten M."/>
            <person name="Brinkrolf K."/>
            <person name="Albersmeier A."/>
            <person name="Kutter Y."/>
            <person name="Ruckert C."/>
            <person name="Tauch A."/>
        </authorList>
    </citation>
    <scope>NUCLEOTIDE SEQUENCE [LARGE SCALE GENOMIC DNA]</scope>
    <source>
        <strain evidence="8">IBS B52218</strain>
    </source>
</reference>
<dbReference type="RefSeq" id="WP_014303356.1">
    <property type="nucleotide sequence ID" value="NZ_CP010827.1"/>
</dbReference>
<feature type="transmembrane region" description="Helical" evidence="6">
    <location>
        <begin position="75"/>
        <end position="94"/>
    </location>
</feature>
<dbReference type="GO" id="GO:0046677">
    <property type="term" value="P:response to antibiotic"/>
    <property type="evidence" value="ECO:0007669"/>
    <property type="project" value="UniProtKB-KW"/>
</dbReference>
<gene>
    <name evidence="8" type="ORF">CSING_01140</name>
</gene>
<organism evidence="8 9">
    <name type="scientific">Corynebacterium singulare</name>
    <dbReference type="NCBI Taxonomy" id="161899"/>
    <lineage>
        <taxon>Bacteria</taxon>
        <taxon>Bacillati</taxon>
        <taxon>Actinomycetota</taxon>
        <taxon>Actinomycetes</taxon>
        <taxon>Mycobacteriales</taxon>
        <taxon>Corynebacteriaceae</taxon>
        <taxon>Corynebacterium</taxon>
    </lineage>
</organism>
<evidence type="ECO:0000256" key="3">
    <source>
        <dbReference type="ARBA" id="ARBA00022989"/>
    </source>
</evidence>
<feature type="transmembrane region" description="Helical" evidence="6">
    <location>
        <begin position="245"/>
        <end position="267"/>
    </location>
</feature>
<dbReference type="GeneID" id="97333234"/>
<protein>
    <submittedName>
        <fullName evidence="8">ABC-type multidrug transport system, permease component</fullName>
    </submittedName>
</protein>
<name>A0A0B6F012_9CORY</name>
<evidence type="ECO:0000256" key="4">
    <source>
        <dbReference type="ARBA" id="ARBA00023136"/>
    </source>
</evidence>
<feature type="transmembrane region" description="Helical" evidence="6">
    <location>
        <begin position="151"/>
        <end position="174"/>
    </location>
</feature>
<dbReference type="InterPro" id="IPR051784">
    <property type="entry name" value="Nod_factor_ABC_transporter"/>
</dbReference>
<dbReference type="Proteomes" id="UP000031890">
    <property type="component" value="Chromosome"/>
</dbReference>
<evidence type="ECO:0000259" key="7">
    <source>
        <dbReference type="Pfam" id="PF01061"/>
    </source>
</evidence>
<dbReference type="PIRSF" id="PIRSF006648">
    <property type="entry name" value="DrrB"/>
    <property type="match status" value="1"/>
</dbReference>
<comment type="subcellular location">
    <subcellularLocation>
        <location evidence="1">Membrane</location>
        <topology evidence="1">Multi-pass membrane protein</topology>
    </subcellularLocation>
</comment>
<dbReference type="Pfam" id="PF01061">
    <property type="entry name" value="ABC2_membrane"/>
    <property type="match status" value="1"/>
</dbReference>